<name>A0A2K9MI15_9RHOB</name>
<dbReference type="AlphaFoldDB" id="A0A2K9MI15"/>
<keyword evidence="6" id="KW-1185">Reference proteome</keyword>
<keyword evidence="2 4" id="KW-0732">Signal</keyword>
<dbReference type="KEGG" id="paru:CYR75_14085"/>
<reference evidence="6" key="1">
    <citation type="submission" date="2017-12" db="EMBL/GenBank/DDBJ databases">
        <title>Genomic analysis of Paracoccus sp. CBA4604.</title>
        <authorList>
            <person name="Roh S.W."/>
            <person name="Kim J.Y."/>
            <person name="Kim J.S."/>
        </authorList>
    </citation>
    <scope>NUCLEOTIDE SEQUENCE [LARGE SCALE GENOMIC DNA]</scope>
    <source>
        <strain evidence="6">CBA4604</strain>
    </source>
</reference>
<dbReference type="PANTHER" id="PTHR33376">
    <property type="match status" value="1"/>
</dbReference>
<organism evidence="5 6">
    <name type="scientific">Paracoccus jeotgali</name>
    <dbReference type="NCBI Taxonomy" id="2065379"/>
    <lineage>
        <taxon>Bacteria</taxon>
        <taxon>Pseudomonadati</taxon>
        <taxon>Pseudomonadota</taxon>
        <taxon>Alphaproteobacteria</taxon>
        <taxon>Rhodobacterales</taxon>
        <taxon>Paracoccaceae</taxon>
        <taxon>Paracoccus</taxon>
    </lineage>
</organism>
<feature type="signal peptide" evidence="4">
    <location>
        <begin position="1"/>
        <end position="21"/>
    </location>
</feature>
<dbReference type="OrthoDB" id="7822595at2"/>
<proteinExistence type="predicted"/>
<dbReference type="Pfam" id="PF03480">
    <property type="entry name" value="DctP"/>
    <property type="match status" value="1"/>
</dbReference>
<dbReference type="Proteomes" id="UP000234882">
    <property type="component" value="Chromosome"/>
</dbReference>
<keyword evidence="3" id="KW-0574">Periplasm</keyword>
<dbReference type="PANTHER" id="PTHR33376:SF15">
    <property type="entry name" value="BLL6794 PROTEIN"/>
    <property type="match status" value="1"/>
</dbReference>
<evidence type="ECO:0000256" key="3">
    <source>
        <dbReference type="ARBA" id="ARBA00022764"/>
    </source>
</evidence>
<comment type="subcellular location">
    <subcellularLocation>
        <location evidence="1">Periplasm</location>
    </subcellularLocation>
</comment>
<evidence type="ECO:0000313" key="6">
    <source>
        <dbReference type="Proteomes" id="UP000234882"/>
    </source>
</evidence>
<dbReference type="InterPro" id="IPR038404">
    <property type="entry name" value="TRAP_DctP_sf"/>
</dbReference>
<dbReference type="EMBL" id="CP025583">
    <property type="protein sequence ID" value="AUM75277.1"/>
    <property type="molecule type" value="Genomic_DNA"/>
</dbReference>
<accession>A0A2K9MI15</accession>
<evidence type="ECO:0000256" key="4">
    <source>
        <dbReference type="SAM" id="SignalP"/>
    </source>
</evidence>
<dbReference type="InterPro" id="IPR018389">
    <property type="entry name" value="DctP_fam"/>
</dbReference>
<feature type="chain" id="PRO_5014597156" evidence="4">
    <location>
        <begin position="22"/>
        <end position="340"/>
    </location>
</feature>
<gene>
    <name evidence="5" type="ORF">CYR75_14085</name>
</gene>
<dbReference type="NCBIfam" id="NF037995">
    <property type="entry name" value="TRAP_S1"/>
    <property type="match status" value="1"/>
</dbReference>
<dbReference type="Gene3D" id="3.40.190.170">
    <property type="entry name" value="Bacterial extracellular solute-binding protein, family 7"/>
    <property type="match status" value="1"/>
</dbReference>
<evidence type="ECO:0000313" key="5">
    <source>
        <dbReference type="EMBL" id="AUM75277.1"/>
    </source>
</evidence>
<dbReference type="GO" id="GO:0042597">
    <property type="term" value="C:periplasmic space"/>
    <property type="evidence" value="ECO:0007669"/>
    <property type="project" value="UniProtKB-SubCell"/>
</dbReference>
<dbReference type="CDD" id="cd13665">
    <property type="entry name" value="PBP2_TRAP_Dctp3_4"/>
    <property type="match status" value="1"/>
</dbReference>
<evidence type="ECO:0000256" key="1">
    <source>
        <dbReference type="ARBA" id="ARBA00004418"/>
    </source>
</evidence>
<protein>
    <submittedName>
        <fullName evidence="5">ABC transporter substrate-binding protein</fullName>
    </submittedName>
</protein>
<dbReference type="RefSeq" id="WP_101500620.1">
    <property type="nucleotide sequence ID" value="NZ_CP025583.1"/>
</dbReference>
<sequence length="340" mass="36393">MHYTAKTVVAAALSLALSAGAAVSAEVTLRLSNWLPPSHPVVKDIMQPWAEQVKEATEGRVEVQILDAPLGPPPAHFDLVASGAADIGFSAHSYTPGRFTLTEIGELPFLTPSSLANSLALWKVWQEMLADKNEHAGVKVLALFGHGPGHLFTTNREVSPLSELKGAKIRVAGAVTDQLVQGLDMVSVQAPSSESYELLSNGIADGIVFPYESVPFFKLDGLVKHGLRVPGGLYNVSFFMVMNQARFDSLSEEDRAAIDKVSGEALVRMAGEAWDAADAAGLTALEGKVEFHDATAEETAEIEADAKAIYDRVRKGYDAKGVDFDAALAMFREEMDKAAP</sequence>
<dbReference type="GO" id="GO:0055085">
    <property type="term" value="P:transmembrane transport"/>
    <property type="evidence" value="ECO:0007669"/>
    <property type="project" value="InterPro"/>
</dbReference>
<evidence type="ECO:0000256" key="2">
    <source>
        <dbReference type="ARBA" id="ARBA00022729"/>
    </source>
</evidence>